<dbReference type="CDD" id="cd14256">
    <property type="entry name" value="Dockerin_I"/>
    <property type="match status" value="1"/>
</dbReference>
<reference evidence="2 3" key="1">
    <citation type="submission" date="2013-07" db="EMBL/GenBank/DDBJ databases">
        <authorList>
            <person name="Weinstock G."/>
            <person name="Sodergren E."/>
            <person name="Wylie T."/>
            <person name="Fulton L."/>
            <person name="Fulton R."/>
            <person name="Fronick C."/>
            <person name="O'Laughlin M."/>
            <person name="Godfrey J."/>
            <person name="Miner T."/>
            <person name="Herter B."/>
            <person name="Appelbaum E."/>
            <person name="Cordes M."/>
            <person name="Lek S."/>
            <person name="Wollam A."/>
            <person name="Pepin K.H."/>
            <person name="Palsikar V.B."/>
            <person name="Mitreva M."/>
            <person name="Wilson R.K."/>
        </authorList>
    </citation>
    <scope>NUCLEOTIDE SEQUENCE [LARGE SCALE GENOMIC DNA]</scope>
    <source>
        <strain evidence="2 3">ATCC 27760</strain>
    </source>
</reference>
<dbReference type="SUPFAM" id="SSF63446">
    <property type="entry name" value="Type I dockerin domain"/>
    <property type="match status" value="1"/>
</dbReference>
<dbReference type="InterPro" id="IPR016134">
    <property type="entry name" value="Dockerin_dom"/>
</dbReference>
<dbReference type="InterPro" id="IPR018247">
    <property type="entry name" value="EF_Hand_1_Ca_BS"/>
</dbReference>
<dbReference type="PANTHER" id="PTHR45661:SF3">
    <property type="entry name" value="IG-LIKE DOMAIN-CONTAINING PROTEIN"/>
    <property type="match status" value="1"/>
</dbReference>
<dbReference type="HOGENOM" id="CLU_027274_0_0_9"/>
<comment type="caution">
    <text evidence="2">The sequence shown here is derived from an EMBL/GenBank/DDBJ whole genome shotgun (WGS) entry which is preliminary data.</text>
</comment>
<protein>
    <submittedName>
        <fullName evidence="2">Dockerin type I repeat-containing domain protein</fullName>
    </submittedName>
</protein>
<dbReference type="Proteomes" id="UP000016662">
    <property type="component" value="Unassembled WGS sequence"/>
</dbReference>
<dbReference type="Gene3D" id="3.80.10.10">
    <property type="entry name" value="Ribonuclease Inhibitor"/>
    <property type="match status" value="2"/>
</dbReference>
<dbReference type="InterPro" id="IPR053139">
    <property type="entry name" value="Surface_bspA-like"/>
</dbReference>
<sequence>MCYNKNADVLQWNRNGGMKMKLWKKVLAAVTAGMLCLGCAGVSGLQGVLGSVSAVLPVCAAENDTAYTVTVPVGTRTTQLTYTVNADDTVEITDCENDAAGDLEIPAEIDGKTVTSMGYYSFSYCANLTSVIIPNGVANIGDNAFGNCEKLENITIPSSVTNIGDRSFAGCENLTSVIIPNSVENIGYSAFDGCTSLAEITIPSSVTSIGGNAFLDTPWLAARQEENPLVIVNGILLDGTTCTDEEIVIPNDVTSICGFAFWENHMTSVVIPDSVTSIGSYAFSDCGNLKNITIPDSVTFFGESVFTNTAWVTYRYDENPFVIINHILVDVDYSQCSGKVTIPDGVTSITEGAFANCQMTEISIPDSVNSIGSSAFFNCATLKEIAIPEGVTSIDAVTFYGCYSLTSISIPKSVTFIGETVFCNCMNLSDVYYAGTPEQWNAIAITGGNSTDNYDNYFLVTAAIHFADGTVTKPADVVAGDIDKNGDVDSTDIYYVLYYVANIAVGNDGELSAKQIAAADVDGNGTVDSTDIYYMLYYVALHGAGMQKSWEEILAK</sequence>
<proteinExistence type="predicted"/>
<dbReference type="PANTHER" id="PTHR45661">
    <property type="entry name" value="SURFACE ANTIGEN"/>
    <property type="match status" value="1"/>
</dbReference>
<dbReference type="PATRIC" id="fig|411473.3.peg.2257"/>
<dbReference type="InterPro" id="IPR036439">
    <property type="entry name" value="Dockerin_dom_sf"/>
</dbReference>
<feature type="domain" description="Dockerin" evidence="1">
    <location>
        <begin position="475"/>
        <end position="548"/>
    </location>
</feature>
<dbReference type="Gene3D" id="3.40.50.12480">
    <property type="match status" value="1"/>
</dbReference>
<dbReference type="InterPro" id="IPR026906">
    <property type="entry name" value="LRR_5"/>
</dbReference>
<dbReference type="PROSITE" id="PS00018">
    <property type="entry name" value="EF_HAND_1"/>
    <property type="match status" value="2"/>
</dbReference>
<dbReference type="GO" id="GO:0000272">
    <property type="term" value="P:polysaccharide catabolic process"/>
    <property type="evidence" value="ECO:0007669"/>
    <property type="project" value="InterPro"/>
</dbReference>
<dbReference type="InterPro" id="IPR002105">
    <property type="entry name" value="Dockerin_1_rpt"/>
</dbReference>
<dbReference type="OrthoDB" id="1816162at2"/>
<dbReference type="Pfam" id="PF00404">
    <property type="entry name" value="Dockerin_1"/>
    <property type="match status" value="1"/>
</dbReference>
<gene>
    <name evidence="2" type="ORF">RUMCAL_02689</name>
</gene>
<evidence type="ECO:0000259" key="1">
    <source>
        <dbReference type="PROSITE" id="PS51766"/>
    </source>
</evidence>
<keyword evidence="3" id="KW-1185">Reference proteome</keyword>
<dbReference type="Gene3D" id="1.10.1330.10">
    <property type="entry name" value="Dockerin domain"/>
    <property type="match status" value="1"/>
</dbReference>
<dbReference type="InterPro" id="IPR032675">
    <property type="entry name" value="LRR_dom_sf"/>
</dbReference>
<dbReference type="EMBL" id="AWVF01000329">
    <property type="protein sequence ID" value="ERJ91148.1"/>
    <property type="molecule type" value="Genomic_DNA"/>
</dbReference>
<evidence type="ECO:0000313" key="2">
    <source>
        <dbReference type="EMBL" id="ERJ91148.1"/>
    </source>
</evidence>
<organism evidence="2 3">
    <name type="scientific">Ruminococcus callidus ATCC 27760</name>
    <dbReference type="NCBI Taxonomy" id="411473"/>
    <lineage>
        <taxon>Bacteria</taxon>
        <taxon>Bacillati</taxon>
        <taxon>Bacillota</taxon>
        <taxon>Clostridia</taxon>
        <taxon>Eubacteriales</taxon>
        <taxon>Oscillospiraceae</taxon>
        <taxon>Ruminococcus</taxon>
    </lineage>
</organism>
<dbReference type="eggNOG" id="COG5492">
    <property type="taxonomic scope" value="Bacteria"/>
</dbReference>
<dbReference type="PROSITE" id="PS51766">
    <property type="entry name" value="DOCKERIN"/>
    <property type="match status" value="1"/>
</dbReference>
<dbReference type="GO" id="GO:0004553">
    <property type="term" value="F:hydrolase activity, hydrolyzing O-glycosyl compounds"/>
    <property type="evidence" value="ECO:0007669"/>
    <property type="project" value="InterPro"/>
</dbReference>
<dbReference type="Pfam" id="PF13306">
    <property type="entry name" value="LRR_5"/>
    <property type="match status" value="3"/>
</dbReference>
<dbReference type="AlphaFoldDB" id="U2LVL9"/>
<dbReference type="STRING" id="411473.RUMCAL_02689"/>
<accession>U2LVL9</accession>
<evidence type="ECO:0000313" key="3">
    <source>
        <dbReference type="Proteomes" id="UP000016662"/>
    </source>
</evidence>
<dbReference type="SUPFAM" id="SSF52058">
    <property type="entry name" value="L domain-like"/>
    <property type="match status" value="1"/>
</dbReference>
<name>U2LVL9_9FIRM</name>